<protein>
    <submittedName>
        <fullName evidence="6">Tudor/PWWP/MBT superfamily protein</fullName>
    </submittedName>
</protein>
<evidence type="ECO:0000259" key="5">
    <source>
        <dbReference type="PROSITE" id="PS50812"/>
    </source>
</evidence>
<dbReference type="InterPro" id="IPR000313">
    <property type="entry name" value="PWWP_dom"/>
</dbReference>
<reference evidence="6" key="1">
    <citation type="submission" date="2022-08" db="EMBL/GenBank/DDBJ databases">
        <authorList>
            <person name="Marques A."/>
        </authorList>
    </citation>
    <scope>NUCLEOTIDE SEQUENCE</scope>
    <source>
        <strain evidence="6">RhyPub2mFocal</strain>
        <tissue evidence="6">Leaves</tissue>
    </source>
</reference>
<gene>
    <name evidence="6" type="ORF">LUZ62_047178</name>
</gene>
<feature type="compositionally biased region" description="Basic and acidic residues" evidence="4">
    <location>
        <begin position="552"/>
        <end position="565"/>
    </location>
</feature>
<keyword evidence="2" id="KW-0341">Growth regulation</keyword>
<dbReference type="PANTHER" id="PTHR42851:SF4">
    <property type="entry name" value="PWWP DOMAIN-CONTAINING PROTEIN"/>
    <property type="match status" value="1"/>
</dbReference>
<feature type="region of interest" description="Disordered" evidence="4">
    <location>
        <begin position="519"/>
        <end position="571"/>
    </location>
</feature>
<dbReference type="InterPro" id="IPR007930">
    <property type="entry name" value="DUF724"/>
</dbReference>
<dbReference type="SMART" id="SM00293">
    <property type="entry name" value="PWWP"/>
    <property type="match status" value="1"/>
</dbReference>
<dbReference type="Proteomes" id="UP001140206">
    <property type="component" value="Chromosome 2"/>
</dbReference>
<evidence type="ECO:0000313" key="7">
    <source>
        <dbReference type="Proteomes" id="UP001140206"/>
    </source>
</evidence>
<evidence type="ECO:0000256" key="4">
    <source>
        <dbReference type="SAM" id="MobiDB-lite"/>
    </source>
</evidence>
<dbReference type="Gene3D" id="2.30.30.140">
    <property type="match status" value="1"/>
</dbReference>
<dbReference type="PROSITE" id="PS50812">
    <property type="entry name" value="PWWP"/>
    <property type="match status" value="1"/>
</dbReference>
<dbReference type="EMBL" id="JAMFTS010000002">
    <property type="protein sequence ID" value="KAJ4795932.1"/>
    <property type="molecule type" value="Genomic_DNA"/>
</dbReference>
<keyword evidence="3" id="KW-0175">Coiled coil</keyword>
<accession>A0AAV8G089</accession>
<feature type="domain" description="PWWP" evidence="5">
    <location>
        <begin position="216"/>
        <end position="277"/>
    </location>
</feature>
<keyword evidence="7" id="KW-1185">Reference proteome</keyword>
<dbReference type="AlphaFoldDB" id="A0AAV8G089"/>
<dbReference type="SUPFAM" id="SSF63748">
    <property type="entry name" value="Tudor/PWWP/MBT"/>
    <property type="match status" value="1"/>
</dbReference>
<proteinExistence type="predicted"/>
<feature type="compositionally biased region" description="Polar residues" evidence="4">
    <location>
        <begin position="428"/>
        <end position="441"/>
    </location>
</feature>
<organism evidence="6 7">
    <name type="scientific">Rhynchospora pubera</name>
    <dbReference type="NCBI Taxonomy" id="906938"/>
    <lineage>
        <taxon>Eukaryota</taxon>
        <taxon>Viridiplantae</taxon>
        <taxon>Streptophyta</taxon>
        <taxon>Embryophyta</taxon>
        <taxon>Tracheophyta</taxon>
        <taxon>Spermatophyta</taxon>
        <taxon>Magnoliopsida</taxon>
        <taxon>Liliopsida</taxon>
        <taxon>Poales</taxon>
        <taxon>Cyperaceae</taxon>
        <taxon>Cyperoideae</taxon>
        <taxon>Rhynchosporeae</taxon>
        <taxon>Rhynchospora</taxon>
    </lineage>
</organism>
<evidence type="ECO:0000256" key="3">
    <source>
        <dbReference type="SAM" id="Coils"/>
    </source>
</evidence>
<dbReference type="CDD" id="cd05162">
    <property type="entry name" value="PWWP"/>
    <property type="match status" value="1"/>
</dbReference>
<feature type="coiled-coil region" evidence="3">
    <location>
        <begin position="1052"/>
        <end position="1144"/>
    </location>
</feature>
<dbReference type="PANTHER" id="PTHR42851">
    <property type="entry name" value="ALDOLASE-RELATED"/>
    <property type="match status" value="1"/>
</dbReference>
<evidence type="ECO:0000256" key="2">
    <source>
        <dbReference type="ARBA" id="ARBA00022604"/>
    </source>
</evidence>
<sequence length="1158" mass="128375">MANFRAWRVKVLTDPILEGSCGRQFQSKTTGAISEVAPEGSGEKDLNFVDNNVINGDPTLIPLHDLTGGLNVDGSPIGHVLGEPVMKDSVEKVTGLVHSWRFREIDPVIVSDVRVEDGLIDSSSGGSNHVFGGKTTGVPREDLVLQKGSQTNTDSGKEGTRKNRMTLANDVDLQAHSRSGEYCAVDRELPVAEITPENYPFFFHQFGSEEKGRFVISDLVWGKVKSHPWWPGQIIDPSDASKLAIDCQKKGTLLVAYFWDKTFAWCDESQLKPFFSNFSAFEKQVSSEVFSGAVKSALKEVSRRIDAGTMCSCLNERSIFKVYPQMENAGVKQGFDYYAVNRRDIASSLNPRGLVGYIRELAVDPTKGTTDKLLYVMSKYHTKAFRRWMAFMSDKQTKLVTVPTASVNLPNNDIPHTDVPLPATLLMQINPSTPNTTPHGDSSNEKPKRKRGRPRKNPEGLDKALSAKRHNVGSPETPSKRGPSGHGNVQDSYCSEMSPRVQADGKRVVSAAKRPVIQLMRINPCTPSTTPHVESSNEKPKRSGGRPRKKMDKIDRPETPSERGPRSRGNVQDSYWSGVIVGLQADGKRVASAAKRPVIIPVVASKSDECNPTALLLSISNSCGKVPSDMEILRMFSRYGPLKGEMEKEVEGSQSQVKLVFKKRADAEMAFGSLRKQHIFGSSLLKYRLVDLPSEVADSSEQVEVLNEGDHGRVDAMHEEDHCLVDERTGMPSEINQTTLLLIFSNKSAKLPSEMELVRMFSHHGPLKERGVEKEVEGTTYQFKIAFKKHSSAQMAFTCLSKQHVFGPSLLSYKLVSLPVEACKKSGQEKVESPSKMEHFHMEVPALKENLVQLSRAPVDNITERLTGPTSNGQTDAVTDISVDPSSITHSESAREISDSPSTIVQCMNVNEQQAMALENSRSTKPKPISNGSTLLECTTSKSAVLSCNTMHPFQKSCPVWQSLQSLELFTRTPQQPHFKKLDRYCQEMREGMAVGLMVTYTNLVDSTKNLSFDDDVAVIEQKCTCLETLEENGFNVDLIRTRLNHLLQIKTDHAESGLKQAELEKDLAEKESESMSMLRKIEKISSDVGELEEQINALTEESRSLVVERDRLLELTVGNGHEISRLKNQLSNVNRSKVSAREEFARVLVEPYGGGSY</sequence>
<name>A0AAV8G089_9POAL</name>
<feature type="compositionally biased region" description="Polar residues" evidence="4">
    <location>
        <begin position="525"/>
        <end position="534"/>
    </location>
</feature>
<comment type="caution">
    <text evidence="6">The sequence shown here is derived from an EMBL/GenBank/DDBJ whole genome shotgun (WGS) entry which is preliminary data.</text>
</comment>
<feature type="region of interest" description="Disordered" evidence="4">
    <location>
        <begin position="428"/>
        <end position="493"/>
    </location>
</feature>
<dbReference type="InterPro" id="IPR053063">
    <property type="entry name" value="PWWP_domain_containing_PDP"/>
</dbReference>
<feature type="compositionally biased region" description="Basic residues" evidence="4">
    <location>
        <begin position="542"/>
        <end position="551"/>
    </location>
</feature>
<dbReference type="Pfam" id="PF05266">
    <property type="entry name" value="DUF724"/>
    <property type="match status" value="1"/>
</dbReference>
<keyword evidence="1" id="KW-0813">Transport</keyword>
<evidence type="ECO:0000256" key="1">
    <source>
        <dbReference type="ARBA" id="ARBA00022448"/>
    </source>
</evidence>
<evidence type="ECO:0000313" key="6">
    <source>
        <dbReference type="EMBL" id="KAJ4795932.1"/>
    </source>
</evidence>
<dbReference type="Pfam" id="PF00855">
    <property type="entry name" value="PWWP"/>
    <property type="match status" value="1"/>
</dbReference>